<evidence type="ECO:0000256" key="1">
    <source>
        <dbReference type="SAM" id="MobiDB-lite"/>
    </source>
</evidence>
<dbReference type="Gramene" id="OMO70347">
    <property type="protein sequence ID" value="OMO70347"/>
    <property type="gene ID" value="CCACVL1_18961"/>
</dbReference>
<dbReference type="EMBL" id="AWWV01011816">
    <property type="protein sequence ID" value="OMO70347.1"/>
    <property type="molecule type" value="Genomic_DNA"/>
</dbReference>
<accession>A0A1R3HJ20</accession>
<dbReference type="Proteomes" id="UP000188268">
    <property type="component" value="Unassembled WGS sequence"/>
</dbReference>
<dbReference type="AlphaFoldDB" id="A0A1R3HJ20"/>
<feature type="non-terminal residue" evidence="2">
    <location>
        <position position="1"/>
    </location>
</feature>
<name>A0A1R3HJ20_COCAP</name>
<comment type="caution">
    <text evidence="2">The sequence shown here is derived from an EMBL/GenBank/DDBJ whole genome shotgun (WGS) entry which is preliminary data.</text>
</comment>
<keyword evidence="3" id="KW-1185">Reference proteome</keyword>
<protein>
    <submittedName>
        <fullName evidence="2">Uncharacterized protein</fullName>
    </submittedName>
</protein>
<sequence length="24" mass="2789">EKRWRRSSGRGIRHGTHEIGEING</sequence>
<evidence type="ECO:0000313" key="2">
    <source>
        <dbReference type="EMBL" id="OMO70347.1"/>
    </source>
</evidence>
<evidence type="ECO:0000313" key="3">
    <source>
        <dbReference type="Proteomes" id="UP000188268"/>
    </source>
</evidence>
<feature type="compositionally biased region" description="Basic and acidic residues" evidence="1">
    <location>
        <begin position="15"/>
        <end position="24"/>
    </location>
</feature>
<proteinExistence type="predicted"/>
<reference evidence="2 3" key="1">
    <citation type="submission" date="2013-09" db="EMBL/GenBank/DDBJ databases">
        <title>Corchorus capsularis genome sequencing.</title>
        <authorList>
            <person name="Alam M."/>
            <person name="Haque M.S."/>
            <person name="Islam M.S."/>
            <person name="Emdad E.M."/>
            <person name="Islam M.M."/>
            <person name="Ahmed B."/>
            <person name="Halim A."/>
            <person name="Hossen Q.M.M."/>
            <person name="Hossain M.Z."/>
            <person name="Ahmed R."/>
            <person name="Khan M.M."/>
            <person name="Islam R."/>
            <person name="Rashid M.M."/>
            <person name="Khan S.A."/>
            <person name="Rahman M.S."/>
            <person name="Alam M."/>
        </authorList>
    </citation>
    <scope>NUCLEOTIDE SEQUENCE [LARGE SCALE GENOMIC DNA]</scope>
    <source>
        <strain evidence="3">cv. CVL-1</strain>
        <tissue evidence="2">Whole seedling</tissue>
    </source>
</reference>
<feature type="region of interest" description="Disordered" evidence="1">
    <location>
        <begin position="1"/>
        <end position="24"/>
    </location>
</feature>
<organism evidence="2 3">
    <name type="scientific">Corchorus capsularis</name>
    <name type="common">Jute</name>
    <dbReference type="NCBI Taxonomy" id="210143"/>
    <lineage>
        <taxon>Eukaryota</taxon>
        <taxon>Viridiplantae</taxon>
        <taxon>Streptophyta</taxon>
        <taxon>Embryophyta</taxon>
        <taxon>Tracheophyta</taxon>
        <taxon>Spermatophyta</taxon>
        <taxon>Magnoliopsida</taxon>
        <taxon>eudicotyledons</taxon>
        <taxon>Gunneridae</taxon>
        <taxon>Pentapetalae</taxon>
        <taxon>rosids</taxon>
        <taxon>malvids</taxon>
        <taxon>Malvales</taxon>
        <taxon>Malvaceae</taxon>
        <taxon>Grewioideae</taxon>
        <taxon>Apeibeae</taxon>
        <taxon>Corchorus</taxon>
    </lineage>
</organism>
<feature type="compositionally biased region" description="Basic residues" evidence="1">
    <location>
        <begin position="1"/>
        <end position="14"/>
    </location>
</feature>
<gene>
    <name evidence="2" type="ORF">CCACVL1_18961</name>
</gene>